<dbReference type="InterPro" id="IPR029787">
    <property type="entry name" value="Nucleotide_cyclase"/>
</dbReference>
<dbReference type="STRING" id="1298598.JCM21714_4066"/>
<dbReference type="PANTHER" id="PTHR46663:SF3">
    <property type="entry name" value="SLL0267 PROTEIN"/>
    <property type="match status" value="1"/>
</dbReference>
<dbReference type="InterPro" id="IPR052163">
    <property type="entry name" value="DGC-Regulatory_Protein"/>
</dbReference>
<dbReference type="Gene3D" id="3.30.70.270">
    <property type="match status" value="1"/>
</dbReference>
<dbReference type="PANTHER" id="PTHR46663">
    <property type="entry name" value="DIGUANYLATE CYCLASE DGCT-RELATED"/>
    <property type="match status" value="1"/>
</dbReference>
<dbReference type="eggNOG" id="COG5001">
    <property type="taxonomic scope" value="Bacteria"/>
</dbReference>
<dbReference type="Proteomes" id="UP000019102">
    <property type="component" value="Unassembled WGS sequence"/>
</dbReference>
<reference evidence="2 3" key="1">
    <citation type="journal article" date="2014" name="Genome Announc.">
        <title>Draft Genome Sequence of the Boron-Tolerant and Moderately Halotolerant Bacterium Gracilibacillus boraciitolerans JCM 21714T.</title>
        <authorList>
            <person name="Ahmed I."/>
            <person name="Oshima K."/>
            <person name="Suda W."/>
            <person name="Kitamura K."/>
            <person name="Iida T."/>
            <person name="Ohmori Y."/>
            <person name="Fujiwara T."/>
            <person name="Hattori M."/>
            <person name="Ohkuma M."/>
        </authorList>
    </citation>
    <scope>NUCLEOTIDE SEQUENCE [LARGE SCALE GENOMIC DNA]</scope>
    <source>
        <strain evidence="2 3">JCM 21714</strain>
    </source>
</reference>
<gene>
    <name evidence="2" type="ORF">JCM21714_4066</name>
</gene>
<dbReference type="Pfam" id="PF00990">
    <property type="entry name" value="GGDEF"/>
    <property type="match status" value="1"/>
</dbReference>
<comment type="caution">
    <text evidence="2">The sequence shown here is derived from an EMBL/GenBank/DDBJ whole genome shotgun (WGS) entry which is preliminary data.</text>
</comment>
<feature type="domain" description="GGDEF" evidence="1">
    <location>
        <begin position="49"/>
        <end position="86"/>
    </location>
</feature>
<name>W4VNS7_9BACI</name>
<dbReference type="AlphaFoldDB" id="W4VNS7"/>
<accession>W4VNS7</accession>
<sequence length="86" mass="9947">MLTARTNKLIESESKLYHLAHYDTLTDLPNRYSFQIDLKEMLESSQAEGKFAIIFIDLDRFKQVNDTLGHSGGDLLLKVLEKTNRF</sequence>
<dbReference type="PROSITE" id="PS50887">
    <property type="entry name" value="GGDEF"/>
    <property type="match status" value="1"/>
</dbReference>
<proteinExistence type="predicted"/>
<dbReference type="InterPro" id="IPR000160">
    <property type="entry name" value="GGDEF_dom"/>
</dbReference>
<dbReference type="EMBL" id="BAVS01000033">
    <property type="protein sequence ID" value="GAE94867.1"/>
    <property type="molecule type" value="Genomic_DNA"/>
</dbReference>
<keyword evidence="3" id="KW-1185">Reference proteome</keyword>
<evidence type="ECO:0000313" key="2">
    <source>
        <dbReference type="EMBL" id="GAE94867.1"/>
    </source>
</evidence>
<protein>
    <submittedName>
        <fullName evidence="2">Sensory box/GGDEF family protein</fullName>
    </submittedName>
</protein>
<organism evidence="2 3">
    <name type="scientific">Gracilibacillus boraciitolerans JCM 21714</name>
    <dbReference type="NCBI Taxonomy" id="1298598"/>
    <lineage>
        <taxon>Bacteria</taxon>
        <taxon>Bacillati</taxon>
        <taxon>Bacillota</taxon>
        <taxon>Bacilli</taxon>
        <taxon>Bacillales</taxon>
        <taxon>Bacillaceae</taxon>
        <taxon>Gracilibacillus</taxon>
    </lineage>
</organism>
<evidence type="ECO:0000313" key="3">
    <source>
        <dbReference type="Proteomes" id="UP000019102"/>
    </source>
</evidence>
<dbReference type="CDD" id="cd01949">
    <property type="entry name" value="GGDEF"/>
    <property type="match status" value="1"/>
</dbReference>
<dbReference type="NCBIfam" id="TIGR00254">
    <property type="entry name" value="GGDEF"/>
    <property type="match status" value="1"/>
</dbReference>
<evidence type="ECO:0000259" key="1">
    <source>
        <dbReference type="PROSITE" id="PS50887"/>
    </source>
</evidence>
<dbReference type="InterPro" id="IPR043128">
    <property type="entry name" value="Rev_trsase/Diguanyl_cyclase"/>
</dbReference>
<dbReference type="SUPFAM" id="SSF55073">
    <property type="entry name" value="Nucleotide cyclase"/>
    <property type="match status" value="1"/>
</dbReference>